<evidence type="ECO:0000256" key="1">
    <source>
        <dbReference type="SAM" id="Phobius"/>
    </source>
</evidence>
<gene>
    <name evidence="2" type="ORF">BSZ37_02135</name>
</gene>
<dbReference type="Proteomes" id="UP000216339">
    <property type="component" value="Unassembled WGS sequence"/>
</dbReference>
<protein>
    <submittedName>
        <fullName evidence="2">Uncharacterized protein</fullName>
    </submittedName>
</protein>
<dbReference type="RefSeq" id="WP_095508962.1">
    <property type="nucleotide sequence ID" value="NZ_MQWD01000001.1"/>
</dbReference>
<reference evidence="2 3" key="1">
    <citation type="submission" date="2016-11" db="EMBL/GenBank/DDBJ databases">
        <title>Study of marine rhodopsin-containing bacteria.</title>
        <authorList>
            <person name="Yoshizawa S."/>
            <person name="Kumagai Y."/>
            <person name="Kogure K."/>
        </authorList>
    </citation>
    <scope>NUCLEOTIDE SEQUENCE [LARGE SCALE GENOMIC DNA]</scope>
    <source>
        <strain evidence="2 3">SAORIC-28</strain>
    </source>
</reference>
<keyword evidence="3" id="KW-1185">Reference proteome</keyword>
<dbReference type="OrthoDB" id="653763at2"/>
<dbReference type="EMBL" id="MQWD01000001">
    <property type="protein sequence ID" value="PAP75326.1"/>
    <property type="molecule type" value="Genomic_DNA"/>
</dbReference>
<keyword evidence="1" id="KW-1133">Transmembrane helix</keyword>
<sequence>MPEAPVPVHDDAFSILDPPAIFRLLLGAGLRTVAKAGPATLIGSLGTALGTFVGVWVAGVVLSALLG</sequence>
<comment type="caution">
    <text evidence="2">The sequence shown here is derived from an EMBL/GenBank/DDBJ whole genome shotgun (WGS) entry which is preliminary data.</text>
</comment>
<dbReference type="AlphaFoldDB" id="A0A271IVP7"/>
<accession>A0A271IVP7</accession>
<organism evidence="2 3">
    <name type="scientific">Rubrivirga marina</name>
    <dbReference type="NCBI Taxonomy" id="1196024"/>
    <lineage>
        <taxon>Bacteria</taxon>
        <taxon>Pseudomonadati</taxon>
        <taxon>Rhodothermota</taxon>
        <taxon>Rhodothermia</taxon>
        <taxon>Rhodothermales</taxon>
        <taxon>Rubricoccaceae</taxon>
        <taxon>Rubrivirga</taxon>
    </lineage>
</organism>
<keyword evidence="1" id="KW-0812">Transmembrane</keyword>
<evidence type="ECO:0000313" key="3">
    <source>
        <dbReference type="Proteomes" id="UP000216339"/>
    </source>
</evidence>
<evidence type="ECO:0000313" key="2">
    <source>
        <dbReference type="EMBL" id="PAP75326.1"/>
    </source>
</evidence>
<keyword evidence="1" id="KW-0472">Membrane</keyword>
<name>A0A271IVP7_9BACT</name>
<proteinExistence type="predicted"/>
<feature type="transmembrane region" description="Helical" evidence="1">
    <location>
        <begin position="41"/>
        <end position="66"/>
    </location>
</feature>